<reference evidence="2 3" key="1">
    <citation type="submission" date="2022-04" db="EMBL/GenBank/DDBJ databases">
        <title>Halobacillus sp. isolated from saltern.</title>
        <authorList>
            <person name="Won M."/>
            <person name="Lee C.-M."/>
            <person name="Woen H.-Y."/>
            <person name="Kwon S.-W."/>
        </authorList>
    </citation>
    <scope>NUCLEOTIDE SEQUENCE [LARGE SCALE GENOMIC DNA]</scope>
    <source>
        <strain evidence="2 3">SSTM10-2</strain>
    </source>
</reference>
<keyword evidence="1" id="KW-1133">Transmembrane helix</keyword>
<keyword evidence="3" id="KW-1185">Reference proteome</keyword>
<evidence type="ECO:0000256" key="1">
    <source>
        <dbReference type="SAM" id="Phobius"/>
    </source>
</evidence>
<sequence length="52" mass="6192">MFYLLFAAFFIIYLIVGYLTELELSSFAVVLSITLVLTNLYMFFKNRKEEKK</sequence>
<keyword evidence="1" id="KW-0812">Transmembrane</keyword>
<evidence type="ECO:0000313" key="3">
    <source>
        <dbReference type="Proteomes" id="UP000831880"/>
    </source>
</evidence>
<proteinExistence type="predicted"/>
<protein>
    <submittedName>
        <fullName evidence="2">Uncharacterized protein</fullName>
    </submittedName>
</protein>
<gene>
    <name evidence="2" type="ORF">MUO14_05705</name>
</gene>
<evidence type="ECO:0000313" key="2">
    <source>
        <dbReference type="EMBL" id="UOQ94449.1"/>
    </source>
</evidence>
<dbReference type="EMBL" id="CP095074">
    <property type="protein sequence ID" value="UOQ94449.1"/>
    <property type="molecule type" value="Genomic_DNA"/>
</dbReference>
<accession>A0ABY4H279</accession>
<dbReference type="RefSeq" id="WP_244754111.1">
    <property type="nucleotide sequence ID" value="NZ_CP095074.1"/>
</dbReference>
<keyword evidence="1" id="KW-0472">Membrane</keyword>
<feature type="transmembrane region" description="Helical" evidence="1">
    <location>
        <begin position="27"/>
        <end position="44"/>
    </location>
</feature>
<name>A0ABY4H279_9BACI</name>
<dbReference type="Proteomes" id="UP000831880">
    <property type="component" value="Chromosome"/>
</dbReference>
<organism evidence="2 3">
    <name type="scientific">Halobacillus shinanisalinarum</name>
    <dbReference type="NCBI Taxonomy" id="2932258"/>
    <lineage>
        <taxon>Bacteria</taxon>
        <taxon>Bacillati</taxon>
        <taxon>Bacillota</taxon>
        <taxon>Bacilli</taxon>
        <taxon>Bacillales</taxon>
        <taxon>Bacillaceae</taxon>
        <taxon>Halobacillus</taxon>
    </lineage>
</organism>